<gene>
    <name evidence="5" type="ordered locus">Spirs_3191</name>
</gene>
<evidence type="ECO:0000313" key="5">
    <source>
        <dbReference type="EMBL" id="ADK82289.1"/>
    </source>
</evidence>
<feature type="binding site" evidence="4">
    <location>
        <position position="94"/>
    </location>
    <ligand>
        <name>a divalent metal cation</name>
        <dbReference type="ChEBI" id="CHEBI:60240"/>
        <label>1</label>
    </ligand>
</feature>
<evidence type="ECO:0000256" key="2">
    <source>
        <dbReference type="ARBA" id="ARBA00022723"/>
    </source>
</evidence>
<keyword evidence="2 4" id="KW-0479">Metal-binding</keyword>
<accession>E1R5G1</accession>
<dbReference type="RefSeq" id="WP_013255748.1">
    <property type="nucleotide sequence ID" value="NC_014364.1"/>
</dbReference>
<evidence type="ECO:0000256" key="1">
    <source>
        <dbReference type="ARBA" id="ARBA00009275"/>
    </source>
</evidence>
<dbReference type="GO" id="GO:0005829">
    <property type="term" value="C:cytosol"/>
    <property type="evidence" value="ECO:0007669"/>
    <property type="project" value="TreeGrafter"/>
</dbReference>
<reference evidence="5 6" key="1">
    <citation type="journal article" date="2010" name="Stand. Genomic Sci.">
        <title>Complete genome sequence of Spirochaeta smaragdinae type strain (SEBR 4228).</title>
        <authorList>
            <person name="Mavromatis K."/>
            <person name="Yasawong M."/>
            <person name="Chertkov O."/>
            <person name="Lapidus A."/>
            <person name="Lucas S."/>
            <person name="Nolan M."/>
            <person name="Del Rio T.G."/>
            <person name="Tice H."/>
            <person name="Cheng J.F."/>
            <person name="Pitluck S."/>
            <person name="Liolios K."/>
            <person name="Ivanova N."/>
            <person name="Tapia R."/>
            <person name="Han C."/>
            <person name="Bruce D."/>
            <person name="Goodwin L."/>
            <person name="Pati A."/>
            <person name="Chen A."/>
            <person name="Palaniappan K."/>
            <person name="Land M."/>
            <person name="Hauser L."/>
            <person name="Chang Y.J."/>
            <person name="Jeffries C.D."/>
            <person name="Detter J.C."/>
            <person name="Rohde M."/>
            <person name="Brambilla E."/>
            <person name="Spring S."/>
            <person name="Goker M."/>
            <person name="Sikorski J."/>
            <person name="Woyke T."/>
            <person name="Bristow J."/>
            <person name="Eisen J.A."/>
            <person name="Markowitz V."/>
            <person name="Hugenholtz P."/>
            <person name="Klenk H.P."/>
            <person name="Kyrpides N.C."/>
        </authorList>
    </citation>
    <scope>NUCLEOTIDE SEQUENCE [LARGE SCALE GENOMIC DNA]</scope>
    <source>
        <strain evidence="6">DSM 11293 / JCM 15392 / SEBR 4228</strain>
    </source>
</reference>
<dbReference type="STRING" id="573413.Spirs_3191"/>
<dbReference type="GO" id="GO:0046872">
    <property type="term" value="F:metal ion binding"/>
    <property type="evidence" value="ECO:0007669"/>
    <property type="project" value="UniProtKB-KW"/>
</dbReference>
<comment type="similarity">
    <text evidence="1">Belongs to the metallo-dependent hydrolases superfamily. TatD-type hydrolase family.</text>
</comment>
<dbReference type="GO" id="GO:0016788">
    <property type="term" value="F:hydrolase activity, acting on ester bonds"/>
    <property type="evidence" value="ECO:0007669"/>
    <property type="project" value="InterPro"/>
</dbReference>
<dbReference type="GO" id="GO:0004536">
    <property type="term" value="F:DNA nuclease activity"/>
    <property type="evidence" value="ECO:0007669"/>
    <property type="project" value="InterPro"/>
</dbReference>
<protein>
    <submittedName>
        <fullName evidence="5">Hydrolase, TatD family</fullName>
    </submittedName>
</protein>
<dbReference type="InterPro" id="IPR015991">
    <property type="entry name" value="TatD/YcfH-like"/>
</dbReference>
<dbReference type="PANTHER" id="PTHR46124:SF2">
    <property type="entry name" value="D-AMINOACYL-TRNA DEACYLASE"/>
    <property type="match status" value="1"/>
</dbReference>
<name>E1R5G1_SEDSS</name>
<feature type="binding site" evidence="4">
    <location>
        <position position="7"/>
    </location>
    <ligand>
        <name>a divalent metal cation</name>
        <dbReference type="ChEBI" id="CHEBI:60240"/>
        <label>1</label>
    </ligand>
</feature>
<dbReference type="InterPro" id="IPR032466">
    <property type="entry name" value="Metal_Hydrolase"/>
</dbReference>
<dbReference type="PIRSF" id="PIRSF005902">
    <property type="entry name" value="DNase_TatD"/>
    <property type="match status" value="1"/>
</dbReference>
<dbReference type="CDD" id="cd01310">
    <property type="entry name" value="TatD_DNAse"/>
    <property type="match status" value="1"/>
</dbReference>
<organism evidence="5 6">
    <name type="scientific">Sediminispirochaeta smaragdinae (strain DSM 11293 / JCM 15392 / SEBR 4228)</name>
    <name type="common">Spirochaeta smaragdinae</name>
    <dbReference type="NCBI Taxonomy" id="573413"/>
    <lineage>
        <taxon>Bacteria</taxon>
        <taxon>Pseudomonadati</taxon>
        <taxon>Spirochaetota</taxon>
        <taxon>Spirochaetia</taxon>
        <taxon>Spirochaetales</taxon>
        <taxon>Spirochaetaceae</taxon>
        <taxon>Sediminispirochaeta</taxon>
    </lineage>
</organism>
<dbReference type="Gene3D" id="3.20.20.140">
    <property type="entry name" value="Metal-dependent hydrolases"/>
    <property type="match status" value="1"/>
</dbReference>
<evidence type="ECO:0000256" key="3">
    <source>
        <dbReference type="ARBA" id="ARBA00022801"/>
    </source>
</evidence>
<keyword evidence="6" id="KW-1185">Reference proteome</keyword>
<dbReference type="Pfam" id="PF01026">
    <property type="entry name" value="TatD_DNase"/>
    <property type="match status" value="1"/>
</dbReference>
<feature type="binding site" evidence="4">
    <location>
        <position position="9"/>
    </location>
    <ligand>
        <name>a divalent metal cation</name>
        <dbReference type="ChEBI" id="CHEBI:60240"/>
        <label>1</label>
    </ligand>
</feature>
<dbReference type="SUPFAM" id="SSF51556">
    <property type="entry name" value="Metallo-dependent hydrolases"/>
    <property type="match status" value="1"/>
</dbReference>
<dbReference type="HOGENOM" id="CLU_031506_4_0_12"/>
<evidence type="ECO:0000256" key="4">
    <source>
        <dbReference type="PIRSR" id="PIRSR005902-1"/>
    </source>
</evidence>
<dbReference type="eggNOG" id="COG0084">
    <property type="taxonomic scope" value="Bacteria"/>
</dbReference>
<proteinExistence type="inferred from homology"/>
<keyword evidence="3 5" id="KW-0378">Hydrolase</keyword>
<feature type="binding site" evidence="4">
    <location>
        <position position="130"/>
    </location>
    <ligand>
        <name>a divalent metal cation</name>
        <dbReference type="ChEBI" id="CHEBI:60240"/>
        <label>2</label>
    </ligand>
</feature>
<dbReference type="AlphaFoldDB" id="E1R5G1"/>
<dbReference type="EMBL" id="CP002116">
    <property type="protein sequence ID" value="ADK82289.1"/>
    <property type="molecule type" value="Genomic_DNA"/>
</dbReference>
<dbReference type="InterPro" id="IPR001130">
    <property type="entry name" value="TatD-like"/>
</dbReference>
<evidence type="ECO:0000313" key="6">
    <source>
        <dbReference type="Proteomes" id="UP000002318"/>
    </source>
</evidence>
<feature type="binding site" evidence="4">
    <location>
        <position position="154"/>
    </location>
    <ligand>
        <name>a divalent metal cation</name>
        <dbReference type="ChEBI" id="CHEBI:60240"/>
        <label>2</label>
    </ligand>
</feature>
<dbReference type="NCBIfam" id="TIGR00010">
    <property type="entry name" value="YchF/TatD family DNA exonuclease"/>
    <property type="match status" value="1"/>
</dbReference>
<dbReference type="OrthoDB" id="9810005at2"/>
<sequence>MQLFDTHAHIGLINEDPIEQLIIVQEAKQSGVKHIVSICNNLHDFFQVYQNLSSAPHVLHSIGVSPSEVQNPGKDWELKIEEGTKLDRVVAIGEIGLDYYRKFGDRDSQIELFVRQLELAARLDFPVIIHNREAGADVFDILSEKLPPKGGILHCYSENWEYAKKALDLNLFISFAGNVTYRNARNLQETAKHMPIDRMLIESESPFMIPAFYRGKRNKPSYLHATAEFLAELRGLSLEELNEQLYRNSLTVFGLSE</sequence>
<dbReference type="PANTHER" id="PTHR46124">
    <property type="entry name" value="D-AMINOACYL-TRNA DEACYLASE"/>
    <property type="match status" value="1"/>
</dbReference>
<dbReference type="KEGG" id="ssm:Spirs_3191"/>
<dbReference type="Proteomes" id="UP000002318">
    <property type="component" value="Chromosome"/>
</dbReference>
<dbReference type="FunFam" id="3.20.20.140:FF:000005">
    <property type="entry name" value="TatD family hydrolase"/>
    <property type="match status" value="1"/>
</dbReference>